<reference evidence="2 3" key="1">
    <citation type="submission" date="2024-01" db="EMBL/GenBank/DDBJ databases">
        <title>The complete chloroplast genome sequence of Lithospermum erythrorhizon: insights into the phylogenetic relationship among Boraginaceae species and the maternal lineages of purple gromwells.</title>
        <authorList>
            <person name="Okada T."/>
            <person name="Watanabe K."/>
        </authorList>
    </citation>
    <scope>NUCLEOTIDE SEQUENCE [LARGE SCALE GENOMIC DNA]</scope>
</reference>
<keyword evidence="3" id="KW-1185">Reference proteome</keyword>
<accession>A0AAV3RCK3</accession>
<organism evidence="2 3">
    <name type="scientific">Lithospermum erythrorhizon</name>
    <name type="common">Purple gromwell</name>
    <name type="synonym">Lithospermum officinale var. erythrorhizon</name>
    <dbReference type="NCBI Taxonomy" id="34254"/>
    <lineage>
        <taxon>Eukaryota</taxon>
        <taxon>Viridiplantae</taxon>
        <taxon>Streptophyta</taxon>
        <taxon>Embryophyta</taxon>
        <taxon>Tracheophyta</taxon>
        <taxon>Spermatophyta</taxon>
        <taxon>Magnoliopsida</taxon>
        <taxon>eudicotyledons</taxon>
        <taxon>Gunneridae</taxon>
        <taxon>Pentapetalae</taxon>
        <taxon>asterids</taxon>
        <taxon>lamiids</taxon>
        <taxon>Boraginales</taxon>
        <taxon>Boraginaceae</taxon>
        <taxon>Boraginoideae</taxon>
        <taxon>Lithospermeae</taxon>
        <taxon>Lithospermum</taxon>
    </lineage>
</organism>
<evidence type="ECO:0000256" key="1">
    <source>
        <dbReference type="SAM" id="MobiDB-lite"/>
    </source>
</evidence>
<dbReference type="EMBL" id="BAABME010008872">
    <property type="protein sequence ID" value="GAA0174025.1"/>
    <property type="molecule type" value="Genomic_DNA"/>
</dbReference>
<protein>
    <submittedName>
        <fullName evidence="2">Uncharacterized protein</fullName>
    </submittedName>
</protein>
<gene>
    <name evidence="2" type="ORF">LIER_27500</name>
</gene>
<evidence type="ECO:0000313" key="3">
    <source>
        <dbReference type="Proteomes" id="UP001454036"/>
    </source>
</evidence>
<sequence>MQPKKCLKSPETRSRGTTPPEGLGKKRHINWRYLRGIRLVKIHIVTTGSTHNSHKDAQHASQDHTWKRLAVGNIIHVGDTTGRDECHRYILKGDTLEYTIITWTITLP</sequence>
<feature type="region of interest" description="Disordered" evidence="1">
    <location>
        <begin position="1"/>
        <end position="25"/>
    </location>
</feature>
<dbReference type="Proteomes" id="UP001454036">
    <property type="component" value="Unassembled WGS sequence"/>
</dbReference>
<name>A0AAV3RCK3_LITER</name>
<evidence type="ECO:0000313" key="2">
    <source>
        <dbReference type="EMBL" id="GAA0174025.1"/>
    </source>
</evidence>
<proteinExistence type="predicted"/>
<dbReference type="AlphaFoldDB" id="A0AAV3RCK3"/>
<comment type="caution">
    <text evidence="2">The sequence shown here is derived from an EMBL/GenBank/DDBJ whole genome shotgun (WGS) entry which is preliminary data.</text>
</comment>